<reference evidence="4" key="1">
    <citation type="journal article" date="2014" name="Int. J. Syst. Evol. Microbiol.">
        <title>Complete genome sequence of Corynebacterium casei LMG S-19264T (=DSM 44701T), isolated from a smear-ripened cheese.</title>
        <authorList>
            <consortium name="US DOE Joint Genome Institute (JGI-PGF)"/>
            <person name="Walter F."/>
            <person name="Albersmeier A."/>
            <person name="Kalinowski J."/>
            <person name="Ruckert C."/>
        </authorList>
    </citation>
    <scope>NUCLEOTIDE SEQUENCE</scope>
    <source>
        <strain evidence="4">CGMCC 4.7430</strain>
    </source>
</reference>
<feature type="transmembrane region" description="Helical" evidence="2">
    <location>
        <begin position="183"/>
        <end position="204"/>
    </location>
</feature>
<proteinExistence type="predicted"/>
<evidence type="ECO:0000313" key="4">
    <source>
        <dbReference type="EMBL" id="GGP00533.1"/>
    </source>
</evidence>
<reference evidence="4" key="2">
    <citation type="submission" date="2020-09" db="EMBL/GenBank/DDBJ databases">
        <authorList>
            <person name="Sun Q."/>
            <person name="Zhou Y."/>
        </authorList>
    </citation>
    <scope>NUCLEOTIDE SEQUENCE</scope>
    <source>
        <strain evidence="4">CGMCC 4.7430</strain>
    </source>
</reference>
<accession>A0A917ZXR8</accession>
<comment type="caution">
    <text evidence="4">The sequence shown here is derived from an EMBL/GenBank/DDBJ whole genome shotgun (WGS) entry which is preliminary data.</text>
</comment>
<keyword evidence="2" id="KW-1133">Transmembrane helix</keyword>
<keyword evidence="5" id="KW-1185">Reference proteome</keyword>
<dbReference type="Pfam" id="PF14219">
    <property type="entry name" value="DUF4328"/>
    <property type="match status" value="1"/>
</dbReference>
<feature type="transmembrane region" description="Helical" evidence="2">
    <location>
        <begin position="64"/>
        <end position="88"/>
    </location>
</feature>
<name>A0A917ZXR8_9ACTN</name>
<dbReference type="Proteomes" id="UP000660745">
    <property type="component" value="Unassembled WGS sequence"/>
</dbReference>
<keyword evidence="2" id="KW-0472">Membrane</keyword>
<evidence type="ECO:0000256" key="2">
    <source>
        <dbReference type="SAM" id="Phobius"/>
    </source>
</evidence>
<evidence type="ECO:0000313" key="5">
    <source>
        <dbReference type="Proteomes" id="UP000660745"/>
    </source>
</evidence>
<keyword evidence="2" id="KW-0812">Transmembrane</keyword>
<dbReference type="InterPro" id="IPR025565">
    <property type="entry name" value="DUF4328"/>
</dbReference>
<sequence length="272" mass="29356">MYPPSYPPPLRPVRGLAVFAMAALAVYSVAAVAVVVSDLQQAALIDRILVDPTVTDAEINLSDALATVFAVAELATTLLAMVAFMVWLYRVRANAEIITPAEHRRARIWLVAGWIVPIVSWWFPKQIIDDIWTASHRRGLEPSPRAGLVTTWWAAWLMGSWTSYVAGRLFLRADEPEAMAAAARFDVVCIALMLVAAGLAAMVIHKISKVQEARRLEPVHPQAGDGWPAGAVQQQPGDGWASGGAQQAGDGWAQQRAGDDWASGGVQRTGEG</sequence>
<evidence type="ECO:0000259" key="3">
    <source>
        <dbReference type="Pfam" id="PF14219"/>
    </source>
</evidence>
<protein>
    <recommendedName>
        <fullName evidence="3">DUF4328 domain-containing protein</fullName>
    </recommendedName>
</protein>
<feature type="domain" description="DUF4328" evidence="3">
    <location>
        <begin position="53"/>
        <end position="208"/>
    </location>
</feature>
<organism evidence="4 5">
    <name type="scientific">Nonomuraea glycinis</name>
    <dbReference type="NCBI Taxonomy" id="2047744"/>
    <lineage>
        <taxon>Bacteria</taxon>
        <taxon>Bacillati</taxon>
        <taxon>Actinomycetota</taxon>
        <taxon>Actinomycetes</taxon>
        <taxon>Streptosporangiales</taxon>
        <taxon>Streptosporangiaceae</taxon>
        <taxon>Nonomuraea</taxon>
    </lineage>
</organism>
<feature type="transmembrane region" description="Helical" evidence="2">
    <location>
        <begin position="152"/>
        <end position="171"/>
    </location>
</feature>
<evidence type="ECO:0000256" key="1">
    <source>
        <dbReference type="SAM" id="MobiDB-lite"/>
    </source>
</evidence>
<feature type="region of interest" description="Disordered" evidence="1">
    <location>
        <begin position="220"/>
        <end position="272"/>
    </location>
</feature>
<dbReference type="AlphaFoldDB" id="A0A917ZXR8"/>
<feature type="transmembrane region" description="Helical" evidence="2">
    <location>
        <begin position="108"/>
        <end position="124"/>
    </location>
</feature>
<gene>
    <name evidence="4" type="ORF">GCM10012278_01360</name>
</gene>
<feature type="compositionally biased region" description="Low complexity" evidence="1">
    <location>
        <begin position="237"/>
        <end position="256"/>
    </location>
</feature>
<feature type="transmembrane region" description="Helical" evidence="2">
    <location>
        <begin position="12"/>
        <end position="36"/>
    </location>
</feature>
<dbReference type="EMBL" id="BMNK01000001">
    <property type="protein sequence ID" value="GGP00533.1"/>
    <property type="molecule type" value="Genomic_DNA"/>
</dbReference>